<dbReference type="Proteomes" id="UP001174209">
    <property type="component" value="Unassembled WGS sequence"/>
</dbReference>
<sequence length="136" mass="14902">MTSKDSVVDAWFDQQSHTMTTAARTLRSAILRAVPEAVESIKWQAPNFARGDDFATFSMRRPGVLQVILHTGAKPKPEWPAIPLDDLDGRLKWVGHNRAVITFTSPEDVAEALHVFEQAIGVWAAHISSDVPGADG</sequence>
<dbReference type="SUPFAM" id="SSF159888">
    <property type="entry name" value="YdhG-like"/>
    <property type="match status" value="1"/>
</dbReference>
<comment type="caution">
    <text evidence="2">The sequence shown here is derived from an EMBL/GenBank/DDBJ whole genome shotgun (WGS) entry which is preliminary data.</text>
</comment>
<dbReference type="Gene3D" id="3.90.1150.200">
    <property type="match status" value="1"/>
</dbReference>
<dbReference type="InterPro" id="IPR014922">
    <property type="entry name" value="YdhG-like"/>
</dbReference>
<keyword evidence="3" id="KW-1185">Reference proteome</keyword>
<evidence type="ECO:0000313" key="3">
    <source>
        <dbReference type="Proteomes" id="UP001174209"/>
    </source>
</evidence>
<evidence type="ECO:0000313" key="2">
    <source>
        <dbReference type="EMBL" id="MDN4610076.1"/>
    </source>
</evidence>
<dbReference type="RefSeq" id="WP_301224987.1">
    <property type="nucleotide sequence ID" value="NZ_JAROCG010000001.1"/>
</dbReference>
<evidence type="ECO:0000259" key="1">
    <source>
        <dbReference type="Pfam" id="PF08818"/>
    </source>
</evidence>
<dbReference type="EMBL" id="JAROCG010000001">
    <property type="protein sequence ID" value="MDN4610076.1"/>
    <property type="molecule type" value="Genomic_DNA"/>
</dbReference>
<organism evidence="2 3">
    <name type="scientific">Arthrobacter burdickii</name>
    <dbReference type="NCBI Taxonomy" id="3035920"/>
    <lineage>
        <taxon>Bacteria</taxon>
        <taxon>Bacillati</taxon>
        <taxon>Actinomycetota</taxon>
        <taxon>Actinomycetes</taxon>
        <taxon>Micrococcales</taxon>
        <taxon>Micrococcaceae</taxon>
        <taxon>Arthrobacter</taxon>
    </lineage>
</organism>
<name>A0ABT8JY41_9MICC</name>
<gene>
    <name evidence="2" type="ORF">P5G52_04270</name>
</gene>
<protein>
    <submittedName>
        <fullName evidence="2">DUF1801 domain-containing protein</fullName>
    </submittedName>
</protein>
<proteinExistence type="predicted"/>
<feature type="domain" description="YdhG-like" evidence="1">
    <location>
        <begin position="23"/>
        <end position="113"/>
    </location>
</feature>
<dbReference type="Pfam" id="PF08818">
    <property type="entry name" value="DUF1801"/>
    <property type="match status" value="1"/>
</dbReference>
<reference evidence="2" key="1">
    <citation type="submission" date="2023-06" db="EMBL/GenBank/DDBJ databases">
        <title>MT1 and MT2 Draft Genomes of Novel Species.</title>
        <authorList>
            <person name="Venkateswaran K."/>
        </authorList>
    </citation>
    <scope>NUCLEOTIDE SEQUENCE</scope>
    <source>
        <strain evidence="2">IIF3SC-B10</strain>
    </source>
</reference>
<accession>A0ABT8JY41</accession>